<dbReference type="EMBL" id="JACXVP010000006">
    <property type="protein sequence ID" value="KAG5602795.1"/>
    <property type="molecule type" value="Genomic_DNA"/>
</dbReference>
<accession>A0A9J5YPW5</accession>
<gene>
    <name evidence="2" type="ORF">H5410_034165</name>
</gene>
<sequence length="69" mass="6934">MVISRCNRWSSFVPFVGAADSLGAASGLPLDLFAGPGDALEPSSSKKSDSTGPETRSSASSILGFAAVT</sequence>
<name>A0A9J5YPW5_SOLCO</name>
<protein>
    <submittedName>
        <fullName evidence="2">Uncharacterized protein</fullName>
    </submittedName>
</protein>
<feature type="region of interest" description="Disordered" evidence="1">
    <location>
        <begin position="39"/>
        <end position="69"/>
    </location>
</feature>
<organism evidence="2 3">
    <name type="scientific">Solanum commersonii</name>
    <name type="common">Commerson's wild potato</name>
    <name type="synonym">Commerson's nightshade</name>
    <dbReference type="NCBI Taxonomy" id="4109"/>
    <lineage>
        <taxon>Eukaryota</taxon>
        <taxon>Viridiplantae</taxon>
        <taxon>Streptophyta</taxon>
        <taxon>Embryophyta</taxon>
        <taxon>Tracheophyta</taxon>
        <taxon>Spermatophyta</taxon>
        <taxon>Magnoliopsida</taxon>
        <taxon>eudicotyledons</taxon>
        <taxon>Gunneridae</taxon>
        <taxon>Pentapetalae</taxon>
        <taxon>asterids</taxon>
        <taxon>lamiids</taxon>
        <taxon>Solanales</taxon>
        <taxon>Solanaceae</taxon>
        <taxon>Solanoideae</taxon>
        <taxon>Solaneae</taxon>
        <taxon>Solanum</taxon>
    </lineage>
</organism>
<evidence type="ECO:0000256" key="1">
    <source>
        <dbReference type="SAM" id="MobiDB-lite"/>
    </source>
</evidence>
<keyword evidence="3" id="KW-1185">Reference proteome</keyword>
<reference evidence="2 3" key="1">
    <citation type="submission" date="2020-09" db="EMBL/GenBank/DDBJ databases">
        <title>De no assembly of potato wild relative species, Solanum commersonii.</title>
        <authorList>
            <person name="Cho K."/>
        </authorList>
    </citation>
    <scope>NUCLEOTIDE SEQUENCE [LARGE SCALE GENOMIC DNA]</scope>
    <source>
        <strain evidence="2">LZ3.2</strain>
        <tissue evidence="2">Leaf</tissue>
    </source>
</reference>
<dbReference type="AlphaFoldDB" id="A0A9J5YPW5"/>
<comment type="caution">
    <text evidence="2">The sequence shown here is derived from an EMBL/GenBank/DDBJ whole genome shotgun (WGS) entry which is preliminary data.</text>
</comment>
<dbReference type="Proteomes" id="UP000824120">
    <property type="component" value="Chromosome 6"/>
</dbReference>
<feature type="compositionally biased region" description="Polar residues" evidence="1">
    <location>
        <begin position="50"/>
        <end position="61"/>
    </location>
</feature>
<proteinExistence type="predicted"/>
<evidence type="ECO:0000313" key="2">
    <source>
        <dbReference type="EMBL" id="KAG5602795.1"/>
    </source>
</evidence>
<evidence type="ECO:0000313" key="3">
    <source>
        <dbReference type="Proteomes" id="UP000824120"/>
    </source>
</evidence>